<name>A0A0F8ZIG8_9ZZZZ</name>
<organism evidence="1">
    <name type="scientific">marine sediment metagenome</name>
    <dbReference type="NCBI Taxonomy" id="412755"/>
    <lineage>
        <taxon>unclassified sequences</taxon>
        <taxon>metagenomes</taxon>
        <taxon>ecological metagenomes</taxon>
    </lineage>
</organism>
<evidence type="ECO:0000313" key="1">
    <source>
        <dbReference type="EMBL" id="KKK66214.1"/>
    </source>
</evidence>
<gene>
    <name evidence="1" type="ORF">LCGC14_2966390</name>
</gene>
<reference evidence="1" key="1">
    <citation type="journal article" date="2015" name="Nature">
        <title>Complex archaea that bridge the gap between prokaryotes and eukaryotes.</title>
        <authorList>
            <person name="Spang A."/>
            <person name="Saw J.H."/>
            <person name="Jorgensen S.L."/>
            <person name="Zaremba-Niedzwiedzka K."/>
            <person name="Martijn J."/>
            <person name="Lind A.E."/>
            <person name="van Eijk R."/>
            <person name="Schleper C."/>
            <person name="Guy L."/>
            <person name="Ettema T.J."/>
        </authorList>
    </citation>
    <scope>NUCLEOTIDE SEQUENCE</scope>
</reference>
<dbReference type="EMBL" id="LAZR01060186">
    <property type="protein sequence ID" value="KKK66214.1"/>
    <property type="molecule type" value="Genomic_DNA"/>
</dbReference>
<accession>A0A0F8ZIG8</accession>
<protein>
    <submittedName>
        <fullName evidence="1">Uncharacterized protein</fullName>
    </submittedName>
</protein>
<dbReference type="AlphaFoldDB" id="A0A0F8ZIG8"/>
<feature type="non-terminal residue" evidence="1">
    <location>
        <position position="1"/>
    </location>
</feature>
<comment type="caution">
    <text evidence="1">The sequence shown here is derived from an EMBL/GenBank/DDBJ whole genome shotgun (WGS) entry which is preliminary data.</text>
</comment>
<sequence>DIEGNNATGWVYLSNKLIYLMKHCCDSVGLIEEFKSKKMEAYMFLNKEGVCKTSLEKNDKNSRYSHTVRIDDFLKPDEKSEEFGDDKIPF</sequence>
<proteinExistence type="predicted"/>